<gene>
    <name evidence="2" type="ORF">E4100_03405</name>
</gene>
<proteinExistence type="predicted"/>
<dbReference type="SUPFAM" id="SSF53822">
    <property type="entry name" value="Periplasmic binding protein-like I"/>
    <property type="match status" value="1"/>
</dbReference>
<dbReference type="OrthoDB" id="9776955at2"/>
<feature type="chain" id="PRO_5021394665" evidence="1">
    <location>
        <begin position="24"/>
        <end position="319"/>
    </location>
</feature>
<comment type="caution">
    <text evidence="2">The sequence shown here is derived from an EMBL/GenBank/DDBJ whole genome shotgun (WGS) entry which is preliminary data.</text>
</comment>
<protein>
    <submittedName>
        <fullName evidence="2">ABC transporter substrate-binding protein</fullName>
    </submittedName>
</protein>
<dbReference type="EMBL" id="SRIB01000003">
    <property type="protein sequence ID" value="TFZ41158.1"/>
    <property type="molecule type" value="Genomic_DNA"/>
</dbReference>
<dbReference type="RefSeq" id="WP_135270639.1">
    <property type="nucleotide sequence ID" value="NZ_SRIB01000003.1"/>
</dbReference>
<feature type="signal peptide" evidence="1">
    <location>
        <begin position="1"/>
        <end position="23"/>
    </location>
</feature>
<keyword evidence="3" id="KW-1185">Reference proteome</keyword>
<dbReference type="Proteomes" id="UP000298381">
    <property type="component" value="Unassembled WGS sequence"/>
</dbReference>
<evidence type="ECO:0000313" key="3">
    <source>
        <dbReference type="Proteomes" id="UP000298381"/>
    </source>
</evidence>
<dbReference type="CDD" id="cd06325">
    <property type="entry name" value="PBP1_ABC_unchar_transporter"/>
    <property type="match status" value="1"/>
</dbReference>
<name>A0A4Z0D8F7_9FIRM</name>
<evidence type="ECO:0000313" key="2">
    <source>
        <dbReference type="EMBL" id="TFZ41158.1"/>
    </source>
</evidence>
<accession>A0A4Z0D8F7</accession>
<keyword evidence="1" id="KW-0732">Signal</keyword>
<sequence length="319" mass="34536">MKKNLFIVLLLCSALLISSCSSSNDENEFTVGIVQLADHPALDAAREGFVDGLEELGVDVKIEYQNAQGDIPTSLSIAQKFANDGVDLIYAIATPAAQSAKQATKDIPILFSAVTDPVYSELVESLDNPNTNLTGTSDESPIKEQLEIFNKLDPDIKKIGILYNTSENNSEIQIDNAKKIAKELNLEIVEKGVSNINEIPQAMDSLVKDIDGFYAITDNMIASAITVISQKLNENKIISVGAEEAHVEGGLLITNGISYYELGKQTASMAKKILVDGLSPSEIPVEKAKTISTVYNEQTLNLLNIDINNDVFKDAVSIK</sequence>
<dbReference type="PROSITE" id="PS51257">
    <property type="entry name" value="PROKAR_LIPOPROTEIN"/>
    <property type="match status" value="1"/>
</dbReference>
<dbReference type="InterPro" id="IPR007487">
    <property type="entry name" value="ABC_transpt-TYRBP-like"/>
</dbReference>
<reference evidence="2 3" key="1">
    <citation type="submission" date="2019-03" db="EMBL/GenBank/DDBJ databases">
        <title>Draft genome sequence data and analysis of a Fermenting Bacterium, Soehngenia longevitae strain 1933PT, isolated from petroleum reservoir in Azerbaijan.</title>
        <authorList>
            <person name="Grouzdev D.S."/>
            <person name="Bidzhieva S.K."/>
            <person name="Sokolova D.S."/>
            <person name="Tourova T.P."/>
            <person name="Poltaraus A.B."/>
            <person name="Nazina T.N."/>
        </authorList>
    </citation>
    <scope>NUCLEOTIDE SEQUENCE [LARGE SCALE GENOMIC DNA]</scope>
    <source>
        <strain evidence="2 3">1933P</strain>
    </source>
</reference>
<dbReference type="PANTHER" id="PTHR35271">
    <property type="entry name" value="ABC TRANSPORTER, SUBSTRATE-BINDING LIPOPROTEIN-RELATED"/>
    <property type="match status" value="1"/>
</dbReference>
<organism evidence="2 3">
    <name type="scientific">Soehngenia longivitae</name>
    <dbReference type="NCBI Taxonomy" id="2562294"/>
    <lineage>
        <taxon>Bacteria</taxon>
        <taxon>Bacillati</taxon>
        <taxon>Bacillota</taxon>
        <taxon>Tissierellia</taxon>
        <taxon>Tissierellales</taxon>
        <taxon>Tissierellaceae</taxon>
        <taxon>Soehngenia</taxon>
    </lineage>
</organism>
<dbReference type="Pfam" id="PF04392">
    <property type="entry name" value="ABC_sub_bind"/>
    <property type="match status" value="1"/>
</dbReference>
<evidence type="ECO:0000256" key="1">
    <source>
        <dbReference type="SAM" id="SignalP"/>
    </source>
</evidence>
<dbReference type="AlphaFoldDB" id="A0A4Z0D8F7"/>
<dbReference type="Gene3D" id="3.40.50.2300">
    <property type="match status" value="2"/>
</dbReference>
<dbReference type="PANTHER" id="PTHR35271:SF1">
    <property type="entry name" value="ABC TRANSPORTER, SUBSTRATE-BINDING LIPOPROTEIN"/>
    <property type="match status" value="1"/>
</dbReference>
<dbReference type="InterPro" id="IPR028082">
    <property type="entry name" value="Peripla_BP_I"/>
</dbReference>